<organism evidence="1">
    <name type="scientific">Anguilla anguilla</name>
    <name type="common">European freshwater eel</name>
    <name type="synonym">Muraena anguilla</name>
    <dbReference type="NCBI Taxonomy" id="7936"/>
    <lineage>
        <taxon>Eukaryota</taxon>
        <taxon>Metazoa</taxon>
        <taxon>Chordata</taxon>
        <taxon>Craniata</taxon>
        <taxon>Vertebrata</taxon>
        <taxon>Euteleostomi</taxon>
        <taxon>Actinopterygii</taxon>
        <taxon>Neopterygii</taxon>
        <taxon>Teleostei</taxon>
        <taxon>Anguilliformes</taxon>
        <taxon>Anguillidae</taxon>
        <taxon>Anguilla</taxon>
    </lineage>
</organism>
<reference evidence="1" key="1">
    <citation type="submission" date="2014-11" db="EMBL/GenBank/DDBJ databases">
        <authorList>
            <person name="Amaro Gonzalez C."/>
        </authorList>
    </citation>
    <scope>NUCLEOTIDE SEQUENCE</scope>
</reference>
<accession>A0A0E9T923</accession>
<reference evidence="1" key="2">
    <citation type="journal article" date="2015" name="Fish Shellfish Immunol.">
        <title>Early steps in the European eel (Anguilla anguilla)-Vibrio vulnificus interaction in the gills: Role of the RtxA13 toxin.</title>
        <authorList>
            <person name="Callol A."/>
            <person name="Pajuelo D."/>
            <person name="Ebbesson L."/>
            <person name="Teles M."/>
            <person name="MacKenzie S."/>
            <person name="Amaro C."/>
        </authorList>
    </citation>
    <scope>NUCLEOTIDE SEQUENCE</scope>
</reference>
<protein>
    <submittedName>
        <fullName evidence="1">Uncharacterized protein</fullName>
    </submittedName>
</protein>
<dbReference type="AlphaFoldDB" id="A0A0E9T923"/>
<dbReference type="EMBL" id="GBXM01058431">
    <property type="protein sequence ID" value="JAH50146.1"/>
    <property type="molecule type" value="Transcribed_RNA"/>
</dbReference>
<proteinExistence type="predicted"/>
<evidence type="ECO:0000313" key="1">
    <source>
        <dbReference type="EMBL" id="JAH50146.1"/>
    </source>
</evidence>
<name>A0A0E9T923_ANGAN</name>
<sequence>MRSIRIHQLNFNCISLIRVHLFCKLPHLNKFPLK</sequence>